<dbReference type="PANTHER" id="PTHR39087:SF2">
    <property type="entry name" value="UPF0104 MEMBRANE PROTEIN MJ1595"/>
    <property type="match status" value="1"/>
</dbReference>
<evidence type="ECO:0000256" key="5">
    <source>
        <dbReference type="ARBA" id="ARBA00023136"/>
    </source>
</evidence>
<accession>A0A6J5YWH6</accession>
<dbReference type="InterPro" id="IPR022791">
    <property type="entry name" value="L-PG_synthase/AglD"/>
</dbReference>
<dbReference type="PANTHER" id="PTHR39087">
    <property type="entry name" value="UPF0104 MEMBRANE PROTEIN MJ1595"/>
    <property type="match status" value="1"/>
</dbReference>
<dbReference type="GO" id="GO:0005886">
    <property type="term" value="C:plasma membrane"/>
    <property type="evidence" value="ECO:0007669"/>
    <property type="project" value="UniProtKB-SubCell"/>
</dbReference>
<reference evidence="7" key="1">
    <citation type="submission" date="2020-05" db="EMBL/GenBank/DDBJ databases">
        <authorList>
            <person name="Chiriac C."/>
            <person name="Salcher M."/>
            <person name="Ghai R."/>
            <person name="Kavagutti S V."/>
        </authorList>
    </citation>
    <scope>NUCLEOTIDE SEQUENCE</scope>
</reference>
<keyword evidence="3 6" id="KW-0812">Transmembrane</keyword>
<feature type="transmembrane region" description="Helical" evidence="6">
    <location>
        <begin position="252"/>
        <end position="274"/>
    </location>
</feature>
<keyword evidence="4 6" id="KW-1133">Transmembrane helix</keyword>
<dbReference type="Pfam" id="PF03706">
    <property type="entry name" value="LPG_synthase_TM"/>
    <property type="match status" value="1"/>
</dbReference>
<feature type="transmembrane region" description="Helical" evidence="6">
    <location>
        <begin position="152"/>
        <end position="173"/>
    </location>
</feature>
<feature type="transmembrane region" description="Helical" evidence="6">
    <location>
        <begin position="107"/>
        <end position="131"/>
    </location>
</feature>
<feature type="transmembrane region" description="Helical" evidence="6">
    <location>
        <begin position="280"/>
        <end position="298"/>
    </location>
</feature>
<evidence type="ECO:0000256" key="2">
    <source>
        <dbReference type="ARBA" id="ARBA00022475"/>
    </source>
</evidence>
<dbReference type="EMBL" id="CAESAO010000001">
    <property type="protein sequence ID" value="CAB4333796.1"/>
    <property type="molecule type" value="Genomic_DNA"/>
</dbReference>
<feature type="transmembrane region" description="Helical" evidence="6">
    <location>
        <begin position="69"/>
        <end position="87"/>
    </location>
</feature>
<keyword evidence="5 6" id="KW-0472">Membrane</keyword>
<gene>
    <name evidence="7" type="ORF">UFOPK3522_00029</name>
</gene>
<name>A0A6J5YWH6_9ZZZZ</name>
<evidence type="ECO:0000256" key="4">
    <source>
        <dbReference type="ARBA" id="ARBA00022989"/>
    </source>
</evidence>
<dbReference type="AlphaFoldDB" id="A0A6J5YWH6"/>
<evidence type="ECO:0000256" key="3">
    <source>
        <dbReference type="ARBA" id="ARBA00022692"/>
    </source>
</evidence>
<feature type="transmembrane region" description="Helical" evidence="6">
    <location>
        <begin position="310"/>
        <end position="333"/>
    </location>
</feature>
<evidence type="ECO:0000256" key="6">
    <source>
        <dbReference type="SAM" id="Phobius"/>
    </source>
</evidence>
<dbReference type="NCBIfam" id="TIGR00374">
    <property type="entry name" value="flippase-like domain"/>
    <property type="match status" value="1"/>
</dbReference>
<evidence type="ECO:0000256" key="1">
    <source>
        <dbReference type="ARBA" id="ARBA00004651"/>
    </source>
</evidence>
<feature type="transmembrane region" description="Helical" evidence="6">
    <location>
        <begin position="31"/>
        <end position="49"/>
    </location>
</feature>
<evidence type="ECO:0000313" key="7">
    <source>
        <dbReference type="EMBL" id="CAB4333796.1"/>
    </source>
</evidence>
<keyword evidence="2" id="KW-1003">Cell membrane</keyword>
<sequence length="375" mass="40948">MELPQEEVEALVPEVTSDEQMPTRRLSRRHALLAGFFALTVVVFLYFVLPQIAGVNKTWDRIQDGDPKWLIACALFELISFGGYIWLFRGVFVRGSTRISWAVSYQITMAGLVAARLFAAAGAGGAILTAWALRRSGMPGRTVATRMIAQYVILYAVYMFTLLIAGVGLYIGAFNGSRVFALTMVPAIIGGVAILLSLAFTLLPEQIDRRIEHWAKDSGRVGTIIARLATVPDTVAVGVREALIIVRERDGAVFGAVIWWYFDIFTLWAAFHAFGDPPPFAVLVMAYFVGMFANLLPLPGGIGGVEGGMIGVLVAFGVPASLAIVAVLSYRAFSFWLPTIPGAIAYFQLRRTVQGWREEGRDQSATLYKVKSPAT</sequence>
<feature type="transmembrane region" description="Helical" evidence="6">
    <location>
        <begin position="179"/>
        <end position="203"/>
    </location>
</feature>
<organism evidence="7">
    <name type="scientific">freshwater metagenome</name>
    <dbReference type="NCBI Taxonomy" id="449393"/>
    <lineage>
        <taxon>unclassified sequences</taxon>
        <taxon>metagenomes</taxon>
        <taxon>ecological metagenomes</taxon>
    </lineage>
</organism>
<comment type="subcellular location">
    <subcellularLocation>
        <location evidence="1">Cell membrane</location>
        <topology evidence="1">Multi-pass membrane protein</topology>
    </subcellularLocation>
</comment>
<protein>
    <submittedName>
        <fullName evidence="7">Unannotated protein</fullName>
    </submittedName>
</protein>
<proteinExistence type="predicted"/>